<proteinExistence type="predicted"/>
<feature type="region of interest" description="Disordered" evidence="1">
    <location>
        <begin position="1"/>
        <end position="36"/>
    </location>
</feature>
<keyword evidence="5" id="KW-1185">Reference proteome</keyword>
<evidence type="ECO:0000256" key="1">
    <source>
        <dbReference type="SAM" id="MobiDB-lite"/>
    </source>
</evidence>
<feature type="compositionally biased region" description="Low complexity" evidence="1">
    <location>
        <begin position="215"/>
        <end position="225"/>
    </location>
</feature>
<dbReference type="Proteomes" id="UP001526446">
    <property type="component" value="Unassembled WGS sequence"/>
</dbReference>
<organism evidence="4 5">
    <name type="scientific">Acetobacter farinalis</name>
    <dbReference type="NCBI Taxonomy" id="1260984"/>
    <lineage>
        <taxon>Bacteria</taxon>
        <taxon>Pseudomonadati</taxon>
        <taxon>Pseudomonadota</taxon>
        <taxon>Alphaproteobacteria</taxon>
        <taxon>Acetobacterales</taxon>
        <taxon>Acetobacteraceae</taxon>
        <taxon>Acetobacter</taxon>
    </lineage>
</organism>
<feature type="domain" description="SPOR" evidence="3">
    <location>
        <begin position="277"/>
        <end position="360"/>
    </location>
</feature>
<keyword evidence="2" id="KW-1133">Transmembrane helix</keyword>
<name>A0ABT3Q9E3_9PROT</name>
<dbReference type="RefSeq" id="WP_166122684.1">
    <property type="nucleotide sequence ID" value="NZ_JAPIUX010000016.1"/>
</dbReference>
<dbReference type="PROSITE" id="PS51724">
    <property type="entry name" value="SPOR"/>
    <property type="match status" value="1"/>
</dbReference>
<comment type="caution">
    <text evidence="4">The sequence shown here is derived from an EMBL/GenBank/DDBJ whole genome shotgun (WGS) entry which is preliminary data.</text>
</comment>
<dbReference type="InterPro" id="IPR036680">
    <property type="entry name" value="SPOR-like_sf"/>
</dbReference>
<feature type="compositionally biased region" description="Low complexity" evidence="1">
    <location>
        <begin position="142"/>
        <end position="200"/>
    </location>
</feature>
<dbReference type="SUPFAM" id="SSF110997">
    <property type="entry name" value="Sporulation related repeat"/>
    <property type="match status" value="1"/>
</dbReference>
<feature type="transmembrane region" description="Helical" evidence="2">
    <location>
        <begin position="57"/>
        <end position="78"/>
    </location>
</feature>
<dbReference type="InterPro" id="IPR007730">
    <property type="entry name" value="SPOR-like_dom"/>
</dbReference>
<feature type="compositionally biased region" description="Low complexity" evidence="1">
    <location>
        <begin position="249"/>
        <end position="275"/>
    </location>
</feature>
<feature type="compositionally biased region" description="Low complexity" evidence="1">
    <location>
        <begin position="25"/>
        <end position="36"/>
    </location>
</feature>
<keyword evidence="2" id="KW-0812">Transmembrane</keyword>
<feature type="compositionally biased region" description="Polar residues" evidence="1">
    <location>
        <begin position="201"/>
        <end position="214"/>
    </location>
</feature>
<dbReference type="EMBL" id="JAPIUX010000016">
    <property type="protein sequence ID" value="MCX2561896.1"/>
    <property type="molecule type" value="Genomic_DNA"/>
</dbReference>
<evidence type="ECO:0000256" key="2">
    <source>
        <dbReference type="SAM" id="Phobius"/>
    </source>
</evidence>
<dbReference type="Pfam" id="PF05036">
    <property type="entry name" value="SPOR"/>
    <property type="match status" value="1"/>
</dbReference>
<reference evidence="4 5" key="1">
    <citation type="submission" date="2022-11" db="EMBL/GenBank/DDBJ databases">
        <title>Genome sequencing of Acetobacter type strain.</title>
        <authorList>
            <person name="Heo J."/>
            <person name="Lee D."/>
            <person name="Han B.-H."/>
            <person name="Hong S.-B."/>
            <person name="Kwon S.-W."/>
        </authorList>
    </citation>
    <scope>NUCLEOTIDE SEQUENCE [LARGE SCALE GENOMIC DNA]</scope>
    <source>
        <strain evidence="4 5">KACC 21251</strain>
    </source>
</reference>
<accession>A0ABT3Q9E3</accession>
<dbReference type="Gene3D" id="3.30.70.1070">
    <property type="entry name" value="Sporulation related repeat"/>
    <property type="match status" value="1"/>
</dbReference>
<gene>
    <name evidence="4" type="ORF">OQ252_10885</name>
</gene>
<feature type="region of interest" description="Disordered" evidence="1">
    <location>
        <begin position="88"/>
        <end position="225"/>
    </location>
</feature>
<feature type="region of interest" description="Disordered" evidence="1">
    <location>
        <begin position="249"/>
        <end position="276"/>
    </location>
</feature>
<feature type="compositionally biased region" description="Basic and acidic residues" evidence="1">
    <location>
        <begin position="1"/>
        <end position="21"/>
    </location>
</feature>
<protein>
    <submittedName>
        <fullName evidence="4">SPOR domain-containing protein</fullName>
    </submittedName>
</protein>
<evidence type="ECO:0000313" key="4">
    <source>
        <dbReference type="EMBL" id="MCX2561896.1"/>
    </source>
</evidence>
<keyword evidence="2" id="KW-0472">Membrane</keyword>
<evidence type="ECO:0000313" key="5">
    <source>
        <dbReference type="Proteomes" id="UP001526446"/>
    </source>
</evidence>
<sequence>MNEDDKGSFDDRINRARERMSTDYAAAPPRRAAASAPAAGGGVLAQLLSSDAGTRRLVYGAAGLGGLLVLGIGGWALVGHHQSGIPVLGPPEVSMRTKPVDPGGMQVDGLSTPEADDGQAHPVPAPEKPDPSALAAQYGQQAAKTAATEAPAPGSAAQPADQAKAAAAPATGQSAGPEGAAPGGTAAQATPATPEGTAQTDATQQPDSLPDSSTGVADESAAGDVAASAPAAAPAVPAASKPAPKVAAKKVAPEAAEPASPATSSGTTQPSAPAPVARAGGKFRVQLAALQTEAQAQQEWSRLKTHYPTLFADRTPVIEKVQRDNAVFYRLRVSGFGSVAETRSFCSAVRERGLGCTQVH</sequence>
<evidence type="ECO:0000259" key="3">
    <source>
        <dbReference type="PROSITE" id="PS51724"/>
    </source>
</evidence>